<evidence type="ECO:0000313" key="2">
    <source>
        <dbReference type="Proteomes" id="UP000001312"/>
    </source>
</evidence>
<accession>A7EKU7</accession>
<dbReference type="KEGG" id="ssl:SS1G_05944"/>
<protein>
    <submittedName>
        <fullName evidence="1">Uncharacterized protein</fullName>
    </submittedName>
</protein>
<dbReference type="EMBL" id="CH476627">
    <property type="protein sequence ID" value="EDO03463.1"/>
    <property type="molecule type" value="Genomic_DNA"/>
</dbReference>
<sequence length="72" mass="8620">MGHEGKKYYEILDMDPQQRRCDRIVKTREYPRIEAMAYDMLTPQLLKSGPWKTYWIDLALLTICGKVRSLRE</sequence>
<gene>
    <name evidence="1" type="ORF">SS1G_05944</name>
</gene>
<dbReference type="GeneID" id="5488869"/>
<dbReference type="InParanoid" id="A7EKU7"/>
<dbReference type="Proteomes" id="UP000001312">
    <property type="component" value="Unassembled WGS sequence"/>
</dbReference>
<proteinExistence type="predicted"/>
<dbReference type="HOGENOM" id="CLU_2723723_0_0_1"/>
<reference evidence="2" key="1">
    <citation type="journal article" date="2011" name="PLoS Genet.">
        <title>Genomic analysis of the necrotrophic fungal pathogens Sclerotinia sclerotiorum and Botrytis cinerea.</title>
        <authorList>
            <person name="Amselem J."/>
            <person name="Cuomo C.A."/>
            <person name="van Kan J.A."/>
            <person name="Viaud M."/>
            <person name="Benito E.P."/>
            <person name="Couloux A."/>
            <person name="Coutinho P.M."/>
            <person name="de Vries R.P."/>
            <person name="Dyer P.S."/>
            <person name="Fillinger S."/>
            <person name="Fournier E."/>
            <person name="Gout L."/>
            <person name="Hahn M."/>
            <person name="Kohn L."/>
            <person name="Lapalu N."/>
            <person name="Plummer K.M."/>
            <person name="Pradier J.M."/>
            <person name="Quevillon E."/>
            <person name="Sharon A."/>
            <person name="Simon A."/>
            <person name="ten Have A."/>
            <person name="Tudzynski B."/>
            <person name="Tudzynski P."/>
            <person name="Wincker P."/>
            <person name="Andrew M."/>
            <person name="Anthouard V."/>
            <person name="Beever R.E."/>
            <person name="Beffa R."/>
            <person name="Benoit I."/>
            <person name="Bouzid O."/>
            <person name="Brault B."/>
            <person name="Chen Z."/>
            <person name="Choquer M."/>
            <person name="Collemare J."/>
            <person name="Cotton P."/>
            <person name="Danchin E.G."/>
            <person name="Da Silva C."/>
            <person name="Gautier A."/>
            <person name="Giraud C."/>
            <person name="Giraud T."/>
            <person name="Gonzalez C."/>
            <person name="Grossetete S."/>
            <person name="Guldener U."/>
            <person name="Henrissat B."/>
            <person name="Howlett B.J."/>
            <person name="Kodira C."/>
            <person name="Kretschmer M."/>
            <person name="Lappartient A."/>
            <person name="Leroch M."/>
            <person name="Levis C."/>
            <person name="Mauceli E."/>
            <person name="Neuveglise C."/>
            <person name="Oeser B."/>
            <person name="Pearson M."/>
            <person name="Poulain J."/>
            <person name="Poussereau N."/>
            <person name="Quesneville H."/>
            <person name="Rascle C."/>
            <person name="Schumacher J."/>
            <person name="Segurens B."/>
            <person name="Sexton A."/>
            <person name="Silva E."/>
            <person name="Sirven C."/>
            <person name="Soanes D.M."/>
            <person name="Talbot N.J."/>
            <person name="Templeton M."/>
            <person name="Yandava C."/>
            <person name="Yarden O."/>
            <person name="Zeng Q."/>
            <person name="Rollins J.A."/>
            <person name="Lebrun M.H."/>
            <person name="Dickman M."/>
        </authorList>
    </citation>
    <scope>NUCLEOTIDE SEQUENCE [LARGE SCALE GENOMIC DNA]</scope>
    <source>
        <strain evidence="2">ATCC 18683 / 1980 / Ss-1</strain>
    </source>
</reference>
<evidence type="ECO:0000313" key="1">
    <source>
        <dbReference type="EMBL" id="EDO03463.1"/>
    </source>
</evidence>
<dbReference type="AlphaFoldDB" id="A7EKU7"/>
<name>A7EKU7_SCLS1</name>
<dbReference type="RefSeq" id="XP_001593022.1">
    <property type="nucleotide sequence ID" value="XM_001592972.1"/>
</dbReference>
<organism evidence="1 2">
    <name type="scientific">Sclerotinia sclerotiorum (strain ATCC 18683 / 1980 / Ss-1)</name>
    <name type="common">White mold</name>
    <name type="synonym">Whetzelinia sclerotiorum</name>
    <dbReference type="NCBI Taxonomy" id="665079"/>
    <lineage>
        <taxon>Eukaryota</taxon>
        <taxon>Fungi</taxon>
        <taxon>Dikarya</taxon>
        <taxon>Ascomycota</taxon>
        <taxon>Pezizomycotina</taxon>
        <taxon>Leotiomycetes</taxon>
        <taxon>Helotiales</taxon>
        <taxon>Sclerotiniaceae</taxon>
        <taxon>Sclerotinia</taxon>
    </lineage>
</organism>
<keyword evidence="2" id="KW-1185">Reference proteome</keyword>